<dbReference type="Gene3D" id="3.30.70.360">
    <property type="match status" value="1"/>
</dbReference>
<dbReference type="InterPro" id="IPR047177">
    <property type="entry name" value="Pept_M20A"/>
</dbReference>
<name>A0ABZ2KDU4_9BACT</name>
<dbReference type="PANTHER" id="PTHR45962:SF1">
    <property type="entry name" value="N-FATTY-ACYL-AMINO ACID SYNTHASE_HYDROLASE PM20D1"/>
    <property type="match status" value="1"/>
</dbReference>
<keyword evidence="5" id="KW-0862">Zinc</keyword>
<sequence>MDIDWNAEGDRCVALLASLLRIPTVNRGTGEEGDGGETPAAELLADFLRESNVEPRLFTRTKGRSCLVARVKGTGEKPPILLNAHLDVVEADASRWEHPPFAGEIHDGYLWGRGAIDMKHMAAMSACVLSLLARGAQHQHGKLDRDVIFAAVADEEAGCADGSLFLVDEHPDEVRAEYTLGEVGGFSLHLFGRTFYPIQVAEKGVCWVRATFEGNPGHGSLPDPNSAVVRMAEAIAKLAHTRLPMHPTPAVTSFLRALAERLPLPQRGALSLLAVPAVAGAILDHLVADPDQRRTFGALLSNTATPTIVRAGSKVNVIPGRASVDIDGRLLPGQSEAAFLDELRSVLGKDATLEVLRSLPPVETTSISPLFDHLGKTIRRHAPEAVPIPFVIPGFTDAKAYARLGSTCYGFAPVRFDPAHKDVVFSRMYHGHNERIPVAGLRWGLQVIYEAVAGFASSVARTAWTRAEAIG</sequence>
<evidence type="ECO:0000256" key="4">
    <source>
        <dbReference type="ARBA" id="ARBA00022801"/>
    </source>
</evidence>
<keyword evidence="4" id="KW-0378">Hydrolase</keyword>
<comment type="similarity">
    <text evidence="1">Belongs to the peptidase M20A family.</text>
</comment>
<evidence type="ECO:0000259" key="6">
    <source>
        <dbReference type="Pfam" id="PF07687"/>
    </source>
</evidence>
<evidence type="ECO:0000256" key="1">
    <source>
        <dbReference type="ARBA" id="ARBA00006247"/>
    </source>
</evidence>
<dbReference type="InterPro" id="IPR002933">
    <property type="entry name" value="Peptidase_M20"/>
</dbReference>
<dbReference type="Gene3D" id="1.10.150.900">
    <property type="match status" value="1"/>
</dbReference>
<dbReference type="InterPro" id="IPR011650">
    <property type="entry name" value="Peptidase_M20_dimer"/>
</dbReference>
<reference evidence="7 8" key="1">
    <citation type="submission" date="2021-12" db="EMBL/GenBank/DDBJ databases">
        <title>Discovery of the Pendulisporaceae a myxobacterial family with distinct sporulation behavior and unique specialized metabolism.</title>
        <authorList>
            <person name="Garcia R."/>
            <person name="Popoff A."/>
            <person name="Bader C.D."/>
            <person name="Loehr J."/>
            <person name="Walesch S."/>
            <person name="Walt C."/>
            <person name="Boldt J."/>
            <person name="Bunk B."/>
            <person name="Haeckl F.J.F.P.J."/>
            <person name="Gunesch A.P."/>
            <person name="Birkelbach J."/>
            <person name="Nuebel U."/>
            <person name="Pietschmann T."/>
            <person name="Bach T."/>
            <person name="Mueller R."/>
        </authorList>
    </citation>
    <scope>NUCLEOTIDE SEQUENCE [LARGE SCALE GENOMIC DNA]</scope>
    <source>
        <strain evidence="7 8">MSr12523</strain>
    </source>
</reference>
<dbReference type="Proteomes" id="UP001379533">
    <property type="component" value="Chromosome"/>
</dbReference>
<keyword evidence="8" id="KW-1185">Reference proteome</keyword>
<dbReference type="SUPFAM" id="SSF55031">
    <property type="entry name" value="Bacterial exopeptidase dimerisation domain"/>
    <property type="match status" value="1"/>
</dbReference>
<evidence type="ECO:0000256" key="3">
    <source>
        <dbReference type="ARBA" id="ARBA00022723"/>
    </source>
</evidence>
<evidence type="ECO:0000256" key="5">
    <source>
        <dbReference type="ARBA" id="ARBA00022833"/>
    </source>
</evidence>
<keyword evidence="2" id="KW-0645">Protease</keyword>
<dbReference type="EMBL" id="CP089982">
    <property type="protein sequence ID" value="WXA95255.1"/>
    <property type="molecule type" value="Genomic_DNA"/>
</dbReference>
<evidence type="ECO:0000256" key="2">
    <source>
        <dbReference type="ARBA" id="ARBA00022670"/>
    </source>
</evidence>
<dbReference type="Pfam" id="PF01546">
    <property type="entry name" value="Peptidase_M20"/>
    <property type="match status" value="1"/>
</dbReference>
<dbReference type="NCBIfam" id="NF005913">
    <property type="entry name" value="PRK07906.1"/>
    <property type="match status" value="1"/>
</dbReference>
<dbReference type="InterPro" id="IPR036264">
    <property type="entry name" value="Bact_exopeptidase_dim_dom"/>
</dbReference>
<protein>
    <submittedName>
        <fullName evidence="7">M20/M25/M40 family metallo-hydrolase</fullName>
    </submittedName>
</protein>
<dbReference type="PROSITE" id="PS00758">
    <property type="entry name" value="ARGE_DAPE_CPG2_1"/>
    <property type="match status" value="1"/>
</dbReference>
<feature type="domain" description="Peptidase M20 dimerisation" evidence="6">
    <location>
        <begin position="200"/>
        <end position="350"/>
    </location>
</feature>
<dbReference type="InterPro" id="IPR001261">
    <property type="entry name" value="ArgE/DapE_CS"/>
</dbReference>
<dbReference type="Pfam" id="PF07687">
    <property type="entry name" value="M20_dimer"/>
    <property type="match status" value="1"/>
</dbReference>
<dbReference type="PANTHER" id="PTHR45962">
    <property type="entry name" value="N-FATTY-ACYL-AMINO ACID SYNTHASE/HYDROLASE PM20D1"/>
    <property type="match status" value="1"/>
</dbReference>
<organism evidence="7 8">
    <name type="scientific">Pendulispora brunnea</name>
    <dbReference type="NCBI Taxonomy" id="2905690"/>
    <lineage>
        <taxon>Bacteria</taxon>
        <taxon>Pseudomonadati</taxon>
        <taxon>Myxococcota</taxon>
        <taxon>Myxococcia</taxon>
        <taxon>Myxococcales</taxon>
        <taxon>Sorangiineae</taxon>
        <taxon>Pendulisporaceae</taxon>
        <taxon>Pendulispora</taxon>
    </lineage>
</organism>
<dbReference type="SUPFAM" id="SSF53187">
    <property type="entry name" value="Zn-dependent exopeptidases"/>
    <property type="match status" value="1"/>
</dbReference>
<dbReference type="RefSeq" id="WP_394845864.1">
    <property type="nucleotide sequence ID" value="NZ_CP089982.1"/>
</dbReference>
<gene>
    <name evidence="7" type="ORF">LZC95_00175</name>
</gene>
<evidence type="ECO:0000313" key="7">
    <source>
        <dbReference type="EMBL" id="WXA95255.1"/>
    </source>
</evidence>
<accession>A0ABZ2KDU4</accession>
<dbReference type="Gene3D" id="3.40.630.10">
    <property type="entry name" value="Zn peptidases"/>
    <property type="match status" value="1"/>
</dbReference>
<evidence type="ECO:0000313" key="8">
    <source>
        <dbReference type="Proteomes" id="UP001379533"/>
    </source>
</evidence>
<proteinExistence type="inferred from homology"/>
<keyword evidence="3" id="KW-0479">Metal-binding</keyword>